<evidence type="ECO:0000256" key="1">
    <source>
        <dbReference type="ARBA" id="ARBA00009369"/>
    </source>
</evidence>
<dbReference type="NCBIfam" id="TIGR00219">
    <property type="entry name" value="mreC"/>
    <property type="match status" value="1"/>
</dbReference>
<accession>A0A4U9XH34</accession>
<sequence>MFNKKVSRFIFIFTSIIVLIFFLSSLYNSSISTYISQTTTGIIGKIDTIIGKPFKIVENAISDSKVFLRTFDENKKLKNKISQLELMSREVKYLRKENKELRDQYGINLPKTSMIPAQIITRAPETWSQAIIINFDKSENVQTGMLVVSGSSLVGRVSTVDKGISHVDLLTCGKLLDLPIKIKGKKSVVYGNLKSYSASTQTILASELNSNDPLTVGSSVYTSGLDGTTVSDILIGKVKKVEGADDKLRRKVYISLSGNFSEMNYLSIVGKF</sequence>
<dbReference type="PANTHER" id="PTHR34138:SF1">
    <property type="entry name" value="CELL SHAPE-DETERMINING PROTEIN MREC"/>
    <property type="match status" value="1"/>
</dbReference>
<gene>
    <name evidence="8" type="ORF">NCTC5386_00051</name>
</gene>
<keyword evidence="6" id="KW-0812">Transmembrane</keyword>
<keyword evidence="3 5" id="KW-0133">Cell shape</keyword>
<dbReference type="PIRSF" id="PIRSF038471">
    <property type="entry name" value="MreC"/>
    <property type="match status" value="1"/>
</dbReference>
<dbReference type="GO" id="GO:0008360">
    <property type="term" value="P:regulation of cell shape"/>
    <property type="evidence" value="ECO:0007669"/>
    <property type="project" value="UniProtKB-KW"/>
</dbReference>
<dbReference type="InterPro" id="IPR055342">
    <property type="entry name" value="MreC_beta-barrel_core"/>
</dbReference>
<organism evidence="8 9">
    <name type="scientific">Streptococcus pseudoporcinus</name>
    <dbReference type="NCBI Taxonomy" id="361101"/>
    <lineage>
        <taxon>Bacteria</taxon>
        <taxon>Bacillati</taxon>
        <taxon>Bacillota</taxon>
        <taxon>Bacilli</taxon>
        <taxon>Lactobacillales</taxon>
        <taxon>Streptococcaceae</taxon>
        <taxon>Streptococcus</taxon>
    </lineage>
</organism>
<dbReference type="Gene3D" id="2.40.10.350">
    <property type="entry name" value="Rod shape-determining protein MreC, domain 2"/>
    <property type="match status" value="1"/>
</dbReference>
<dbReference type="InterPro" id="IPR007221">
    <property type="entry name" value="MreC"/>
</dbReference>
<dbReference type="Proteomes" id="UP000394068">
    <property type="component" value="Unassembled WGS sequence"/>
</dbReference>
<proteinExistence type="inferred from homology"/>
<dbReference type="EMBL" id="CABEHT010000001">
    <property type="protein sequence ID" value="VTS12259.1"/>
    <property type="molecule type" value="Genomic_DNA"/>
</dbReference>
<keyword evidence="6" id="KW-0472">Membrane</keyword>
<name>A0A4U9XH34_9STRE</name>
<evidence type="ECO:0000256" key="3">
    <source>
        <dbReference type="ARBA" id="ARBA00022960"/>
    </source>
</evidence>
<evidence type="ECO:0000256" key="6">
    <source>
        <dbReference type="SAM" id="Phobius"/>
    </source>
</evidence>
<dbReference type="AlphaFoldDB" id="A0A4U9XH34"/>
<feature type="domain" description="Rod shape-determining protein MreC beta-barrel core" evidence="7">
    <location>
        <begin position="119"/>
        <end position="269"/>
    </location>
</feature>
<evidence type="ECO:0000256" key="4">
    <source>
        <dbReference type="ARBA" id="ARBA00032089"/>
    </source>
</evidence>
<evidence type="ECO:0000313" key="9">
    <source>
        <dbReference type="Proteomes" id="UP000394068"/>
    </source>
</evidence>
<dbReference type="RefSeq" id="WP_077323307.1">
    <property type="nucleotide sequence ID" value="NZ_CABEHT010000001.1"/>
</dbReference>
<dbReference type="InterPro" id="IPR042175">
    <property type="entry name" value="Cell/Rod_MreC_2"/>
</dbReference>
<reference evidence="8 9" key="1">
    <citation type="submission" date="2019-05" db="EMBL/GenBank/DDBJ databases">
        <authorList>
            <consortium name="Pathogen Informatics"/>
        </authorList>
    </citation>
    <scope>NUCLEOTIDE SEQUENCE [LARGE SCALE GENOMIC DNA]</scope>
    <source>
        <strain evidence="8 9">NCTC5386</strain>
    </source>
</reference>
<dbReference type="Gene3D" id="2.40.10.340">
    <property type="entry name" value="Rod shape-determining protein MreC, domain 1"/>
    <property type="match status" value="1"/>
</dbReference>
<dbReference type="PANTHER" id="PTHR34138">
    <property type="entry name" value="CELL SHAPE-DETERMINING PROTEIN MREC"/>
    <property type="match status" value="1"/>
</dbReference>
<dbReference type="Pfam" id="PF04085">
    <property type="entry name" value="MreC"/>
    <property type="match status" value="1"/>
</dbReference>
<comment type="similarity">
    <text evidence="1 5">Belongs to the MreC family.</text>
</comment>
<comment type="function">
    <text evidence="5">Involved in formation and maintenance of cell shape.</text>
</comment>
<dbReference type="GO" id="GO:0005886">
    <property type="term" value="C:plasma membrane"/>
    <property type="evidence" value="ECO:0007669"/>
    <property type="project" value="TreeGrafter"/>
</dbReference>
<evidence type="ECO:0000256" key="5">
    <source>
        <dbReference type="PIRNR" id="PIRNR038471"/>
    </source>
</evidence>
<feature type="transmembrane region" description="Helical" evidence="6">
    <location>
        <begin position="9"/>
        <end position="27"/>
    </location>
</feature>
<evidence type="ECO:0000259" key="7">
    <source>
        <dbReference type="Pfam" id="PF04085"/>
    </source>
</evidence>
<protein>
    <recommendedName>
        <fullName evidence="2 5">Cell shape-determining protein MreC</fullName>
    </recommendedName>
    <alternativeName>
        <fullName evidence="4 5">Cell shape protein MreC</fullName>
    </alternativeName>
</protein>
<keyword evidence="6" id="KW-1133">Transmembrane helix</keyword>
<evidence type="ECO:0000256" key="2">
    <source>
        <dbReference type="ARBA" id="ARBA00013855"/>
    </source>
</evidence>
<dbReference type="InterPro" id="IPR042177">
    <property type="entry name" value="Cell/Rod_1"/>
</dbReference>
<evidence type="ECO:0000313" key="8">
    <source>
        <dbReference type="EMBL" id="VTS12259.1"/>
    </source>
</evidence>